<evidence type="ECO:0008006" key="4">
    <source>
        <dbReference type="Google" id="ProtNLM"/>
    </source>
</evidence>
<keyword evidence="1" id="KW-0812">Transmembrane</keyword>
<reference evidence="2 3" key="1">
    <citation type="submission" date="2024-02" db="EMBL/GenBank/DDBJ databases">
        <title>Roseibium algae sp. nov., isolated from marine alga (Grateloupia sp.), showing potential in myo-inositol conversion.</title>
        <authorList>
            <person name="Wang Y."/>
        </authorList>
    </citation>
    <scope>NUCLEOTIDE SEQUENCE [LARGE SCALE GENOMIC DNA]</scope>
    <source>
        <strain evidence="2 3">H3510</strain>
    </source>
</reference>
<sequence length="41" mass="4427">MFNDHSKQDVVSMDKPSPWPLVAGFIAFSAICSVLLIAFGS</sequence>
<organism evidence="2 3">
    <name type="scientific">Roseibium algae</name>
    <dbReference type="NCBI Taxonomy" id="3123038"/>
    <lineage>
        <taxon>Bacteria</taxon>
        <taxon>Pseudomonadati</taxon>
        <taxon>Pseudomonadota</taxon>
        <taxon>Alphaproteobacteria</taxon>
        <taxon>Hyphomicrobiales</taxon>
        <taxon>Stappiaceae</taxon>
        <taxon>Roseibium</taxon>
    </lineage>
</organism>
<name>A0ABU8TEP1_9HYPH</name>
<keyword evidence="1" id="KW-0472">Membrane</keyword>
<proteinExistence type="predicted"/>
<dbReference type="RefSeq" id="WP_340272103.1">
    <property type="nucleotide sequence ID" value="NZ_JBAKIA010000001.1"/>
</dbReference>
<feature type="transmembrane region" description="Helical" evidence="1">
    <location>
        <begin position="20"/>
        <end position="39"/>
    </location>
</feature>
<gene>
    <name evidence="2" type="ORF">V6575_00895</name>
</gene>
<evidence type="ECO:0000313" key="2">
    <source>
        <dbReference type="EMBL" id="MEJ8472630.1"/>
    </source>
</evidence>
<evidence type="ECO:0000313" key="3">
    <source>
        <dbReference type="Proteomes" id="UP001385499"/>
    </source>
</evidence>
<accession>A0ABU8TEP1</accession>
<evidence type="ECO:0000256" key="1">
    <source>
        <dbReference type="SAM" id="Phobius"/>
    </source>
</evidence>
<protein>
    <recommendedName>
        <fullName evidence="4">Cytochrome c oxidase subunit 3</fullName>
    </recommendedName>
</protein>
<keyword evidence="3" id="KW-1185">Reference proteome</keyword>
<comment type="caution">
    <text evidence="2">The sequence shown here is derived from an EMBL/GenBank/DDBJ whole genome shotgun (WGS) entry which is preliminary data.</text>
</comment>
<dbReference type="Proteomes" id="UP001385499">
    <property type="component" value="Unassembled WGS sequence"/>
</dbReference>
<dbReference type="EMBL" id="JBAKIA010000001">
    <property type="protein sequence ID" value="MEJ8472630.1"/>
    <property type="molecule type" value="Genomic_DNA"/>
</dbReference>
<keyword evidence="1" id="KW-1133">Transmembrane helix</keyword>